<dbReference type="InterPro" id="IPR036505">
    <property type="entry name" value="Amidase/PGRP_sf"/>
</dbReference>
<protein>
    <recommendedName>
        <fullName evidence="2">Autolysin</fullName>
    </recommendedName>
    <alternativeName>
        <fullName evidence="1">Cell wall hydrolase</fullName>
    </alternativeName>
</protein>
<dbReference type="SUPFAM" id="SSF47090">
    <property type="entry name" value="PGBD-like"/>
    <property type="match status" value="3"/>
</dbReference>
<evidence type="ECO:0000256" key="1">
    <source>
        <dbReference type="ARBA" id="ARBA00030881"/>
    </source>
</evidence>
<keyword evidence="6" id="KW-1185">Reference proteome</keyword>
<dbReference type="Proteomes" id="UP001597214">
    <property type="component" value="Unassembled WGS sequence"/>
</dbReference>
<reference evidence="6" key="1">
    <citation type="journal article" date="2019" name="Int. J. Syst. Evol. Microbiol.">
        <title>The Global Catalogue of Microorganisms (GCM) 10K type strain sequencing project: providing services to taxonomists for standard genome sequencing and annotation.</title>
        <authorList>
            <consortium name="The Broad Institute Genomics Platform"/>
            <consortium name="The Broad Institute Genome Sequencing Center for Infectious Disease"/>
            <person name="Wu L."/>
            <person name="Ma J."/>
        </authorList>
    </citation>
    <scope>NUCLEOTIDE SEQUENCE [LARGE SCALE GENOMIC DNA]</scope>
    <source>
        <strain evidence="6">CCUG 49339</strain>
    </source>
</reference>
<proteinExistence type="predicted"/>
<dbReference type="InterPro" id="IPR036365">
    <property type="entry name" value="PGBD-like_sf"/>
</dbReference>
<dbReference type="RefSeq" id="WP_377926736.1">
    <property type="nucleotide sequence ID" value="NZ_JBHUEM010000003.1"/>
</dbReference>
<organism evidence="5 6">
    <name type="scientific">Bacillus salitolerans</name>
    <dbReference type="NCBI Taxonomy" id="1437434"/>
    <lineage>
        <taxon>Bacteria</taxon>
        <taxon>Bacillati</taxon>
        <taxon>Bacillota</taxon>
        <taxon>Bacilli</taxon>
        <taxon>Bacillales</taxon>
        <taxon>Bacillaceae</taxon>
        <taxon>Bacillus</taxon>
    </lineage>
</organism>
<evidence type="ECO:0000313" key="5">
    <source>
        <dbReference type="EMBL" id="MFD1735634.1"/>
    </source>
</evidence>
<evidence type="ECO:0000256" key="2">
    <source>
        <dbReference type="ARBA" id="ARBA00032390"/>
    </source>
</evidence>
<gene>
    <name evidence="5" type="ORF">ACFSCX_03565</name>
</gene>
<feature type="domain" description="N-acetylmuramoyl-L-alanine amidase" evidence="3">
    <location>
        <begin position="15"/>
        <end position="144"/>
    </location>
</feature>
<dbReference type="PANTHER" id="PTHR41533:SF1">
    <property type="entry name" value="L,D-TRANSPEPTIDASE YCBB-RELATED"/>
    <property type="match status" value="1"/>
</dbReference>
<dbReference type="InterPro" id="IPR002477">
    <property type="entry name" value="Peptidoglycan-bd-like"/>
</dbReference>
<dbReference type="InterPro" id="IPR002502">
    <property type="entry name" value="Amidase_domain"/>
</dbReference>
<dbReference type="Gene3D" id="1.10.101.10">
    <property type="entry name" value="PGBD-like superfamily/PGBD"/>
    <property type="match status" value="3"/>
</dbReference>
<feature type="domain" description="Peptidoglycan recognition protein family" evidence="4">
    <location>
        <begin position="1"/>
        <end position="131"/>
    </location>
</feature>
<comment type="caution">
    <text evidence="5">The sequence shown here is derived from an EMBL/GenBank/DDBJ whole genome shotgun (WGS) entry which is preliminary data.</text>
</comment>
<evidence type="ECO:0000313" key="6">
    <source>
        <dbReference type="Proteomes" id="UP001597214"/>
    </source>
</evidence>
<sequence>MEIIDKRNELPSHPTKTYRRRALSAIKNIAIHHSATTSGSAESFARYHVNELDWPGIGYHFVIDKDGDIIQCHDLEVISYHVGNSNSRALGICMVGDFRTQQLTDPQRKATLNLILDLVDQLEHVGINDVWGHQEFPGYEWKPCPSVNMENIRAELLSIQKGGSPIYYRSPSYISGRRKRTYLSIGDQGDDVLALQERLTELNFKPGDVDGIFGKITEDSVKRFQRAASLNIDGVVGPLTREALKSYEAVSNIELASPTDEADDQESMYEMESRRLLRLLRPYMRGDDIRNIQQKVGAVEDGIYGPSTAELVREFQRKNNLVSDGIVGPRTWQALDRTSTRGVPYSRLLFLNNPYMQGRDVKRIQEALTITADGIYGPLTDQAVKSFQRRERLNVDGIVGERTWNRLFQA</sequence>
<dbReference type="Pfam" id="PF01510">
    <property type="entry name" value="Amidase_2"/>
    <property type="match status" value="1"/>
</dbReference>
<dbReference type="InterPro" id="IPR006619">
    <property type="entry name" value="PGRP_domain_met/bac"/>
</dbReference>
<dbReference type="InterPro" id="IPR052905">
    <property type="entry name" value="LD-transpeptidase_YkuD-like"/>
</dbReference>
<dbReference type="SMART" id="SM00701">
    <property type="entry name" value="PGRP"/>
    <property type="match status" value="1"/>
</dbReference>
<accession>A0ABW4LKG5</accession>
<name>A0ABW4LKG5_9BACI</name>
<dbReference type="CDD" id="cd06583">
    <property type="entry name" value="PGRP"/>
    <property type="match status" value="1"/>
</dbReference>
<dbReference type="InterPro" id="IPR036366">
    <property type="entry name" value="PGBDSf"/>
</dbReference>
<dbReference type="PANTHER" id="PTHR41533">
    <property type="entry name" value="L,D-TRANSPEPTIDASE HI_1667-RELATED"/>
    <property type="match status" value="1"/>
</dbReference>
<evidence type="ECO:0000259" key="3">
    <source>
        <dbReference type="SMART" id="SM00644"/>
    </source>
</evidence>
<dbReference type="SUPFAM" id="SSF55846">
    <property type="entry name" value="N-acetylmuramoyl-L-alanine amidase-like"/>
    <property type="match status" value="1"/>
</dbReference>
<dbReference type="Pfam" id="PF01471">
    <property type="entry name" value="PG_binding_1"/>
    <property type="match status" value="3"/>
</dbReference>
<evidence type="ECO:0000259" key="4">
    <source>
        <dbReference type="SMART" id="SM00701"/>
    </source>
</evidence>
<dbReference type="SMART" id="SM00644">
    <property type="entry name" value="Ami_2"/>
    <property type="match status" value="1"/>
</dbReference>
<dbReference type="EMBL" id="JBHUEM010000003">
    <property type="protein sequence ID" value="MFD1735634.1"/>
    <property type="molecule type" value="Genomic_DNA"/>
</dbReference>
<dbReference type="Gene3D" id="3.40.80.10">
    <property type="entry name" value="Peptidoglycan recognition protein-like"/>
    <property type="match status" value="1"/>
</dbReference>